<name>A0AAV0AW32_PHAPC</name>
<organism evidence="2 3">
    <name type="scientific">Phakopsora pachyrhizi</name>
    <name type="common">Asian soybean rust disease fungus</name>
    <dbReference type="NCBI Taxonomy" id="170000"/>
    <lineage>
        <taxon>Eukaryota</taxon>
        <taxon>Fungi</taxon>
        <taxon>Dikarya</taxon>
        <taxon>Basidiomycota</taxon>
        <taxon>Pucciniomycotina</taxon>
        <taxon>Pucciniomycetes</taxon>
        <taxon>Pucciniales</taxon>
        <taxon>Phakopsoraceae</taxon>
        <taxon>Phakopsora</taxon>
    </lineage>
</organism>
<evidence type="ECO:0000313" key="2">
    <source>
        <dbReference type="EMBL" id="CAH7673316.1"/>
    </source>
</evidence>
<keyword evidence="3" id="KW-1185">Reference proteome</keyword>
<dbReference type="AlphaFoldDB" id="A0AAV0AW32"/>
<dbReference type="EMBL" id="CALTRL010001666">
    <property type="protein sequence ID" value="CAH7673316.1"/>
    <property type="molecule type" value="Genomic_DNA"/>
</dbReference>
<comment type="caution">
    <text evidence="2">The sequence shown here is derived from an EMBL/GenBank/DDBJ whole genome shotgun (WGS) entry which is preliminary data.</text>
</comment>
<dbReference type="Proteomes" id="UP001153365">
    <property type="component" value="Unassembled WGS sequence"/>
</dbReference>
<evidence type="ECO:0008006" key="4">
    <source>
        <dbReference type="Google" id="ProtNLM"/>
    </source>
</evidence>
<reference evidence="2" key="1">
    <citation type="submission" date="2022-06" db="EMBL/GenBank/DDBJ databases">
        <authorList>
            <consortium name="SYNGENTA / RWTH Aachen University"/>
        </authorList>
    </citation>
    <scope>NUCLEOTIDE SEQUENCE</scope>
</reference>
<feature type="region of interest" description="Disordered" evidence="1">
    <location>
        <begin position="169"/>
        <end position="188"/>
    </location>
</feature>
<proteinExistence type="predicted"/>
<sequence>MGGALNEELAGAITSNEQHTGENLEERPEYIKDEDCSVIKDFPGFKLMDEDFGLILPSVAANKFFYDQWFDGRERNIIIKYLIEQWEDFKGWETQKEVSQETVWEEVEEEKNTKEISTWQEENIAQPGEYFCKMTGVQPSVEPEEIVIEVLAPQNCKFKIRMEQVFTTPEKDTTESLSGKTEGQVRGDQGKYQWRNIDEDIRNTQAGKSEGVAGWLKMPLFGYSIANHLRIPLYYVSLDSMRTYFPTSNSYSGYPPFCMAFVNSNHYVVLHLKKVNWSIPAPPIDVCLLRKCSSRNKNLWLQSMENDLKLFQNLILSASGGAVINLD</sequence>
<gene>
    <name evidence="2" type="ORF">PPACK8108_LOCUS8204</name>
</gene>
<accession>A0AAV0AW32</accession>
<protein>
    <recommendedName>
        <fullName evidence="4">Ubiquitinyl hydrolase 1</fullName>
    </recommendedName>
</protein>
<evidence type="ECO:0000256" key="1">
    <source>
        <dbReference type="SAM" id="MobiDB-lite"/>
    </source>
</evidence>
<evidence type="ECO:0000313" key="3">
    <source>
        <dbReference type="Proteomes" id="UP001153365"/>
    </source>
</evidence>